<evidence type="ECO:0000259" key="1">
    <source>
        <dbReference type="Pfam" id="PF19905"/>
    </source>
</evidence>
<dbReference type="EMBL" id="LR798221">
    <property type="protein sequence ID" value="CAB5194913.1"/>
    <property type="molecule type" value="Genomic_DNA"/>
</dbReference>
<accession>A0A6J7WC00</accession>
<gene>
    <name evidence="2" type="ORF">UFOVP175_31</name>
</gene>
<organism evidence="2">
    <name type="scientific">uncultured Caudovirales phage</name>
    <dbReference type="NCBI Taxonomy" id="2100421"/>
    <lineage>
        <taxon>Viruses</taxon>
        <taxon>Duplodnaviria</taxon>
        <taxon>Heunggongvirae</taxon>
        <taxon>Uroviricota</taxon>
        <taxon>Caudoviricetes</taxon>
        <taxon>Peduoviridae</taxon>
        <taxon>Maltschvirus</taxon>
        <taxon>Maltschvirus maltsch</taxon>
    </lineage>
</organism>
<dbReference type="InterPro" id="IPR045958">
    <property type="entry name" value="DUF6378"/>
</dbReference>
<evidence type="ECO:0000313" key="2">
    <source>
        <dbReference type="EMBL" id="CAB5194913.1"/>
    </source>
</evidence>
<proteinExistence type="predicted"/>
<sequence length="97" mass="11013">MNDVVTETIQQRGKVYGEPHHSHTNIGLSWTGLIQQHYGITLPHALPAHLVELMMVAFKVQRSSRVFHADNYVDLRAYAAFAEHAQEHPGEPYVPQK</sequence>
<reference evidence="2" key="1">
    <citation type="submission" date="2020-05" db="EMBL/GenBank/DDBJ databases">
        <authorList>
            <person name="Chiriac C."/>
            <person name="Salcher M."/>
            <person name="Ghai R."/>
            <person name="Kavagutti S V."/>
        </authorList>
    </citation>
    <scope>NUCLEOTIDE SEQUENCE</scope>
</reference>
<feature type="domain" description="DUF6378" evidence="1">
    <location>
        <begin position="8"/>
        <end position="84"/>
    </location>
</feature>
<protein>
    <recommendedName>
        <fullName evidence="1">DUF6378 domain-containing protein</fullName>
    </recommendedName>
</protein>
<dbReference type="Pfam" id="PF19905">
    <property type="entry name" value="DUF6378"/>
    <property type="match status" value="1"/>
</dbReference>
<name>A0A6J7WC00_9CAUD</name>